<feature type="transmembrane region" description="Helical" evidence="2">
    <location>
        <begin position="185"/>
        <end position="205"/>
    </location>
</feature>
<evidence type="ECO:0000256" key="1">
    <source>
        <dbReference type="SAM" id="MobiDB-lite"/>
    </source>
</evidence>
<dbReference type="OrthoDB" id="543859at2759"/>
<feature type="transmembrane region" description="Helical" evidence="2">
    <location>
        <begin position="146"/>
        <end position="165"/>
    </location>
</feature>
<feature type="region of interest" description="Disordered" evidence="1">
    <location>
        <begin position="394"/>
        <end position="426"/>
    </location>
</feature>
<feature type="transmembrane region" description="Helical" evidence="2">
    <location>
        <begin position="250"/>
        <end position="276"/>
    </location>
</feature>
<protein>
    <recommendedName>
        <fullName evidence="5">DUF389 domain-containing protein</fullName>
    </recommendedName>
</protein>
<evidence type="ECO:0000313" key="4">
    <source>
        <dbReference type="Proteomes" id="UP000747110"/>
    </source>
</evidence>
<feature type="compositionally biased region" description="Basic and acidic residues" evidence="1">
    <location>
        <begin position="396"/>
        <end position="405"/>
    </location>
</feature>
<dbReference type="PANTHER" id="PTHR20992:SF9">
    <property type="entry name" value="AT15442P-RELATED"/>
    <property type="match status" value="1"/>
</dbReference>
<feature type="transmembrane region" description="Helical" evidence="2">
    <location>
        <begin position="288"/>
        <end position="316"/>
    </location>
</feature>
<evidence type="ECO:0000313" key="3">
    <source>
        <dbReference type="EMBL" id="GIL74930.1"/>
    </source>
</evidence>
<dbReference type="AlphaFoldDB" id="A0A8J4FJP9"/>
<keyword evidence="2" id="KW-0812">Transmembrane</keyword>
<organism evidence="3 4">
    <name type="scientific">Volvox reticuliferus</name>
    <dbReference type="NCBI Taxonomy" id="1737510"/>
    <lineage>
        <taxon>Eukaryota</taxon>
        <taxon>Viridiplantae</taxon>
        <taxon>Chlorophyta</taxon>
        <taxon>core chlorophytes</taxon>
        <taxon>Chlorophyceae</taxon>
        <taxon>CS clade</taxon>
        <taxon>Chlamydomonadales</taxon>
        <taxon>Volvocaceae</taxon>
        <taxon>Volvox</taxon>
    </lineage>
</organism>
<name>A0A8J4FJP9_9CHLO</name>
<keyword evidence="2" id="KW-1133">Transmembrane helix</keyword>
<evidence type="ECO:0008006" key="5">
    <source>
        <dbReference type="Google" id="ProtNLM"/>
    </source>
</evidence>
<accession>A0A8J4FJP9</accession>
<dbReference type="EMBL" id="BNCP01000006">
    <property type="protein sequence ID" value="GIL74930.1"/>
    <property type="molecule type" value="Genomic_DNA"/>
</dbReference>
<evidence type="ECO:0000256" key="2">
    <source>
        <dbReference type="SAM" id="Phobius"/>
    </source>
</evidence>
<feature type="transmembrane region" description="Helical" evidence="2">
    <location>
        <begin position="123"/>
        <end position="139"/>
    </location>
</feature>
<gene>
    <name evidence="3" type="ORF">Vretifemale_4796</name>
</gene>
<feature type="region of interest" description="Disordered" evidence="1">
    <location>
        <begin position="488"/>
        <end position="508"/>
    </location>
</feature>
<dbReference type="InterPro" id="IPR005240">
    <property type="entry name" value="DUF389"/>
</dbReference>
<comment type="caution">
    <text evidence="3">The sequence shown here is derived from an EMBL/GenBank/DDBJ whole genome shotgun (WGS) entry which is preliminary data.</text>
</comment>
<dbReference type="PANTHER" id="PTHR20992">
    <property type="entry name" value="AT15442P-RELATED"/>
    <property type="match status" value="1"/>
</dbReference>
<keyword evidence="4" id="KW-1185">Reference proteome</keyword>
<sequence>MRQLVVAVPVEYEDNVIEALQQRCRLKNITRYSDGATSQISCYVAAKEAGIVLHELDKVGCGAAYGKVAMLPIQLLKPLPNVRDRHRHLLSLVSKKAWHLRGRMATEEIYTGVESGSDLSFDYLAFVVVAGLIAAVGLATNSSVMIVASMLVSPLMGPILAFSFGTSASDPYLMWKGVVSETVGVLLTFLVGFIVGLAVCIWTGVARGFQWPTNEMESRGEVSGLVVGVFFAIPSGAGVALSTTQGGTTALVGVAIAASLLPPIVNCGMCLAFAAAGAQRIGMRRSKFFHISGMSLALFLINVFCIYTVCILFFWIKGIKKVRKQLSLYRELPPIPMKAKAEGGVSAPLTTIPKHAITAPGALAGNDQGTASAGGSCGGCSDQAAKGGEVAIKVGDPSDLRENGRTTDASKPACAPSSRPNSGGIVRRATGLFGSLRRLAGSGDVTATATAAVVTAPKPAPTADAPGQPLRGWGKVRKVVLEDKALKNLSEQGLGDEESLTSPRVHNI</sequence>
<proteinExistence type="predicted"/>
<feature type="transmembrane region" description="Helical" evidence="2">
    <location>
        <begin position="225"/>
        <end position="244"/>
    </location>
</feature>
<dbReference type="Pfam" id="PF04087">
    <property type="entry name" value="DUF389"/>
    <property type="match status" value="1"/>
</dbReference>
<keyword evidence="2" id="KW-0472">Membrane</keyword>
<dbReference type="Proteomes" id="UP000747110">
    <property type="component" value="Unassembled WGS sequence"/>
</dbReference>
<reference evidence="3" key="1">
    <citation type="journal article" date="2021" name="Proc. Natl. Acad. Sci. U.S.A.">
        <title>Three genomes in the algal genus Volvox reveal the fate of a haploid sex-determining region after a transition to homothallism.</title>
        <authorList>
            <person name="Yamamoto K."/>
            <person name="Hamaji T."/>
            <person name="Kawai-Toyooka H."/>
            <person name="Matsuzaki R."/>
            <person name="Takahashi F."/>
            <person name="Nishimura Y."/>
            <person name="Kawachi M."/>
            <person name="Noguchi H."/>
            <person name="Minakuchi Y."/>
            <person name="Umen J.G."/>
            <person name="Toyoda A."/>
            <person name="Nozaki H."/>
        </authorList>
    </citation>
    <scope>NUCLEOTIDE SEQUENCE</scope>
    <source>
        <strain evidence="3">NIES-3786</strain>
    </source>
</reference>